<feature type="region of interest" description="Disordered" evidence="1">
    <location>
        <begin position="81"/>
        <end position="116"/>
    </location>
</feature>
<sequence length="612" mass="69690">MDFARDFPQIGQENSRVHSSPDLDELFHSYFDWQAYLNDTEPSPRASPQSLNKLITEISPLIDSIETHRFFRMKTSFGPDEEAVTASDYSGHPSPPELVQGEGSTSPSDHSGPILPDRIEEAYHRPGASLKEFRAQDDKWTYPQTEHPQPALVAYSPNLRVAEDATVRQAGQSLGLKRRRSDQVPEKRPRQLARPEQVADVRKSGACLPCRVSKTRVRQPTLLMLLFPNQEAKTSQCHEHGVCPTCRKAFPKHSHLVCTRMNLAEAWPVISKIPDVWSKNPGKEEHFTVSPHLFTGKPRDIQIFFSRDHYSSMLPASVQAYRWSNEKEDGRPEKAAFARHAMPTHEDLVWWVENQVIYENTPGFPHSVHRFLIAYSTRGTGLPMHGLVTRVNKMACFFRIWKSSSFLCRDPSGKIANLPLSVQAELRTIARNALHRIEHDILKDLDECLTPSRSPKPDDKLALWAALWQLLFMYRELTWSVTAVMARHGQGLADPQNPHRSPIENFFGVLAIFYHYHFRNKKSLEVSLDWLKAPGYPTHLCQAKQALGPLTKAMLNDRKPFLQKLQTSEHPVDQLLCVFVVNHELKKLNTRSRATKSSQSKAATLLDDCDAE</sequence>
<proteinExistence type="predicted"/>
<feature type="region of interest" description="Disordered" evidence="1">
    <location>
        <begin position="170"/>
        <end position="195"/>
    </location>
</feature>
<dbReference type="Proteomes" id="UP001160390">
    <property type="component" value="Unassembled WGS sequence"/>
</dbReference>
<dbReference type="EMBL" id="CABFNP030001266">
    <property type="protein sequence ID" value="CAI6095642.1"/>
    <property type="molecule type" value="Genomic_DNA"/>
</dbReference>
<protein>
    <submittedName>
        <fullName evidence="2">Uncharacterized protein</fullName>
    </submittedName>
</protein>
<gene>
    <name evidence="2" type="ORF">CCHLO57077_00005268</name>
</gene>
<dbReference type="AlphaFoldDB" id="A0AA35Q876"/>
<feature type="region of interest" description="Disordered" evidence="1">
    <location>
        <begin position="1"/>
        <end position="21"/>
    </location>
</feature>
<reference evidence="2" key="1">
    <citation type="submission" date="2023-01" db="EMBL/GenBank/DDBJ databases">
        <authorList>
            <person name="Piombo E."/>
        </authorList>
    </citation>
    <scope>NUCLEOTIDE SEQUENCE</scope>
</reference>
<accession>A0AA35Q876</accession>
<evidence type="ECO:0000313" key="2">
    <source>
        <dbReference type="EMBL" id="CAI6095642.1"/>
    </source>
</evidence>
<organism evidence="2 3">
    <name type="scientific">Clonostachys chloroleuca</name>
    <dbReference type="NCBI Taxonomy" id="1926264"/>
    <lineage>
        <taxon>Eukaryota</taxon>
        <taxon>Fungi</taxon>
        <taxon>Dikarya</taxon>
        <taxon>Ascomycota</taxon>
        <taxon>Pezizomycotina</taxon>
        <taxon>Sordariomycetes</taxon>
        <taxon>Hypocreomycetidae</taxon>
        <taxon>Hypocreales</taxon>
        <taxon>Bionectriaceae</taxon>
        <taxon>Clonostachys</taxon>
    </lineage>
</organism>
<evidence type="ECO:0000256" key="1">
    <source>
        <dbReference type="SAM" id="MobiDB-lite"/>
    </source>
</evidence>
<keyword evidence="3" id="KW-1185">Reference proteome</keyword>
<evidence type="ECO:0000313" key="3">
    <source>
        <dbReference type="Proteomes" id="UP001160390"/>
    </source>
</evidence>
<comment type="caution">
    <text evidence="2">The sequence shown here is derived from an EMBL/GenBank/DDBJ whole genome shotgun (WGS) entry which is preliminary data.</text>
</comment>
<name>A0AA35Q876_9HYPO</name>